<keyword evidence="3" id="KW-1185">Reference proteome</keyword>
<dbReference type="STRING" id="695850.A0A067CHP8"/>
<dbReference type="SUPFAM" id="SSF81383">
    <property type="entry name" value="F-box domain"/>
    <property type="match status" value="1"/>
</dbReference>
<evidence type="ECO:0000313" key="2">
    <source>
        <dbReference type="EMBL" id="KDO26081.1"/>
    </source>
</evidence>
<dbReference type="InterPro" id="IPR036047">
    <property type="entry name" value="F-box-like_dom_sf"/>
</dbReference>
<sequence length="178" mass="19297">MHLTDVPTDLLSHTLSFLDAMDLRAASVASKGLASVPTESHWEALFRAAWNQLNAHVASSETLELSPALQAAYPMRRDCFRWLTQVVAPVPTSADIAHTNVLANLSSKHRRVTAMALGIDSVGGDRSIRANTPFPLSPRVQLTKASPHTWLVDVVADAYFEITIMQSARGSAIALPTK</sequence>
<dbReference type="GeneID" id="24130661"/>
<name>A0A067CHP8_SAPPC</name>
<dbReference type="RefSeq" id="XP_012203077.1">
    <property type="nucleotide sequence ID" value="XM_012347687.1"/>
</dbReference>
<accession>A0A067CHP8</accession>
<dbReference type="VEuPathDB" id="FungiDB:SPRG_08442"/>
<dbReference type="KEGG" id="spar:SPRG_08442"/>
<dbReference type="Proteomes" id="UP000030745">
    <property type="component" value="Unassembled WGS sequence"/>
</dbReference>
<evidence type="ECO:0000313" key="3">
    <source>
        <dbReference type="Proteomes" id="UP000030745"/>
    </source>
</evidence>
<evidence type="ECO:0000259" key="1">
    <source>
        <dbReference type="PROSITE" id="PS50181"/>
    </source>
</evidence>
<dbReference type="InterPro" id="IPR001810">
    <property type="entry name" value="F-box_dom"/>
</dbReference>
<protein>
    <recommendedName>
        <fullName evidence="1">F-box domain-containing protein</fullName>
    </recommendedName>
</protein>
<dbReference type="OMA" id="TESHWEA"/>
<dbReference type="AlphaFoldDB" id="A0A067CHP8"/>
<organism evidence="2 3">
    <name type="scientific">Saprolegnia parasitica (strain CBS 223.65)</name>
    <dbReference type="NCBI Taxonomy" id="695850"/>
    <lineage>
        <taxon>Eukaryota</taxon>
        <taxon>Sar</taxon>
        <taxon>Stramenopiles</taxon>
        <taxon>Oomycota</taxon>
        <taxon>Saprolegniomycetes</taxon>
        <taxon>Saprolegniales</taxon>
        <taxon>Saprolegniaceae</taxon>
        <taxon>Saprolegnia</taxon>
    </lineage>
</organism>
<proteinExistence type="predicted"/>
<reference evidence="2 3" key="1">
    <citation type="journal article" date="2013" name="PLoS Genet.">
        <title>Distinctive expansion of potential virulence genes in the genome of the oomycete fish pathogen Saprolegnia parasitica.</title>
        <authorList>
            <person name="Jiang R.H."/>
            <person name="de Bruijn I."/>
            <person name="Haas B.J."/>
            <person name="Belmonte R."/>
            <person name="Lobach L."/>
            <person name="Christie J."/>
            <person name="van den Ackerveken G."/>
            <person name="Bottin A."/>
            <person name="Bulone V."/>
            <person name="Diaz-Moreno S.M."/>
            <person name="Dumas B."/>
            <person name="Fan L."/>
            <person name="Gaulin E."/>
            <person name="Govers F."/>
            <person name="Grenville-Briggs L.J."/>
            <person name="Horner N.R."/>
            <person name="Levin J.Z."/>
            <person name="Mammella M."/>
            <person name="Meijer H.J."/>
            <person name="Morris P."/>
            <person name="Nusbaum C."/>
            <person name="Oome S."/>
            <person name="Phillips A.J."/>
            <person name="van Rooyen D."/>
            <person name="Rzeszutek E."/>
            <person name="Saraiva M."/>
            <person name="Secombes C.J."/>
            <person name="Seidl M.F."/>
            <person name="Snel B."/>
            <person name="Stassen J.H."/>
            <person name="Sykes S."/>
            <person name="Tripathy S."/>
            <person name="van den Berg H."/>
            <person name="Vega-Arreguin J.C."/>
            <person name="Wawra S."/>
            <person name="Young S.K."/>
            <person name="Zeng Q."/>
            <person name="Dieguez-Uribeondo J."/>
            <person name="Russ C."/>
            <person name="Tyler B.M."/>
            <person name="van West P."/>
        </authorList>
    </citation>
    <scope>NUCLEOTIDE SEQUENCE [LARGE SCALE GENOMIC DNA]</scope>
    <source>
        <strain evidence="2 3">CBS 223.65</strain>
    </source>
</reference>
<feature type="domain" description="F-box" evidence="1">
    <location>
        <begin position="1"/>
        <end position="45"/>
    </location>
</feature>
<dbReference type="OrthoDB" id="258495at2759"/>
<gene>
    <name evidence="2" type="ORF">SPRG_08442</name>
</gene>
<dbReference type="PROSITE" id="PS50181">
    <property type="entry name" value="FBOX"/>
    <property type="match status" value="1"/>
</dbReference>
<dbReference type="EMBL" id="KK583226">
    <property type="protein sequence ID" value="KDO26081.1"/>
    <property type="molecule type" value="Genomic_DNA"/>
</dbReference>